<dbReference type="Proteomes" id="UP000265520">
    <property type="component" value="Unassembled WGS sequence"/>
</dbReference>
<feature type="compositionally biased region" description="Basic and acidic residues" evidence="1">
    <location>
        <begin position="60"/>
        <end position="70"/>
    </location>
</feature>
<evidence type="ECO:0000313" key="3">
    <source>
        <dbReference type="Proteomes" id="UP000265520"/>
    </source>
</evidence>
<reference evidence="2 3" key="1">
    <citation type="journal article" date="2018" name="Front. Plant Sci.">
        <title>Red Clover (Trifolium pratense) and Zigzag Clover (T. medium) - A Picture of Genomic Similarities and Differences.</title>
        <authorList>
            <person name="Dluhosova J."/>
            <person name="Istvanek J."/>
            <person name="Nedelnik J."/>
            <person name="Repkova J."/>
        </authorList>
    </citation>
    <scope>NUCLEOTIDE SEQUENCE [LARGE SCALE GENOMIC DNA]</scope>
    <source>
        <strain evidence="3">cv. 10/8</strain>
        <tissue evidence="2">Leaf</tissue>
    </source>
</reference>
<accession>A0A392SGI4</accession>
<sequence length="70" mass="7977">MKYPLDNGRVGTVRGDQALVRRCYESSLKIKHKTSSSSHSLSAQQVRKDGGMNMIDTADLDPREEFHDRR</sequence>
<name>A0A392SGI4_9FABA</name>
<keyword evidence="3" id="KW-1185">Reference proteome</keyword>
<protein>
    <submittedName>
        <fullName evidence="2">Uncharacterized protein</fullName>
    </submittedName>
</protein>
<evidence type="ECO:0000256" key="1">
    <source>
        <dbReference type="SAM" id="MobiDB-lite"/>
    </source>
</evidence>
<feature type="region of interest" description="Disordered" evidence="1">
    <location>
        <begin position="29"/>
        <end position="70"/>
    </location>
</feature>
<organism evidence="2 3">
    <name type="scientific">Trifolium medium</name>
    <dbReference type="NCBI Taxonomy" id="97028"/>
    <lineage>
        <taxon>Eukaryota</taxon>
        <taxon>Viridiplantae</taxon>
        <taxon>Streptophyta</taxon>
        <taxon>Embryophyta</taxon>
        <taxon>Tracheophyta</taxon>
        <taxon>Spermatophyta</taxon>
        <taxon>Magnoliopsida</taxon>
        <taxon>eudicotyledons</taxon>
        <taxon>Gunneridae</taxon>
        <taxon>Pentapetalae</taxon>
        <taxon>rosids</taxon>
        <taxon>fabids</taxon>
        <taxon>Fabales</taxon>
        <taxon>Fabaceae</taxon>
        <taxon>Papilionoideae</taxon>
        <taxon>50 kb inversion clade</taxon>
        <taxon>NPAAA clade</taxon>
        <taxon>Hologalegina</taxon>
        <taxon>IRL clade</taxon>
        <taxon>Trifolieae</taxon>
        <taxon>Trifolium</taxon>
    </lineage>
</organism>
<feature type="non-terminal residue" evidence="2">
    <location>
        <position position="70"/>
    </location>
</feature>
<evidence type="ECO:0000313" key="2">
    <source>
        <dbReference type="EMBL" id="MCI47517.1"/>
    </source>
</evidence>
<comment type="caution">
    <text evidence="2">The sequence shown here is derived from an EMBL/GenBank/DDBJ whole genome shotgun (WGS) entry which is preliminary data.</text>
</comment>
<proteinExistence type="predicted"/>
<dbReference type="EMBL" id="LXQA010373404">
    <property type="protein sequence ID" value="MCI47517.1"/>
    <property type="molecule type" value="Genomic_DNA"/>
</dbReference>
<dbReference type="AlphaFoldDB" id="A0A392SGI4"/>